<evidence type="ECO:0000256" key="1">
    <source>
        <dbReference type="SAM" id="MobiDB-lite"/>
    </source>
</evidence>
<protein>
    <submittedName>
        <fullName evidence="2">Uncharacterized protein</fullName>
    </submittedName>
</protein>
<evidence type="ECO:0000313" key="3">
    <source>
        <dbReference type="Proteomes" id="UP001139887"/>
    </source>
</evidence>
<dbReference type="AlphaFoldDB" id="A0A9W8M0H8"/>
<dbReference type="EMBL" id="JANBUW010000016">
    <property type="protein sequence ID" value="KAJ2851189.1"/>
    <property type="molecule type" value="Genomic_DNA"/>
</dbReference>
<organism evidence="2 3">
    <name type="scientific">Coemansia brasiliensis</name>
    <dbReference type="NCBI Taxonomy" id="2650707"/>
    <lineage>
        <taxon>Eukaryota</taxon>
        <taxon>Fungi</taxon>
        <taxon>Fungi incertae sedis</taxon>
        <taxon>Zoopagomycota</taxon>
        <taxon>Kickxellomycotina</taxon>
        <taxon>Kickxellomycetes</taxon>
        <taxon>Kickxellales</taxon>
        <taxon>Kickxellaceae</taxon>
        <taxon>Coemansia</taxon>
    </lineage>
</organism>
<reference evidence="2" key="1">
    <citation type="submission" date="2022-07" db="EMBL/GenBank/DDBJ databases">
        <title>Phylogenomic reconstructions and comparative analyses of Kickxellomycotina fungi.</title>
        <authorList>
            <person name="Reynolds N.K."/>
            <person name="Stajich J.E."/>
            <person name="Barry K."/>
            <person name="Grigoriev I.V."/>
            <person name="Crous P."/>
            <person name="Smith M.E."/>
        </authorList>
    </citation>
    <scope>NUCLEOTIDE SEQUENCE</scope>
    <source>
        <strain evidence="2">NRRL 1566</strain>
    </source>
</reference>
<name>A0A9W8M0H8_9FUNG</name>
<accession>A0A9W8M0H8</accession>
<proteinExistence type="predicted"/>
<keyword evidence="3" id="KW-1185">Reference proteome</keyword>
<gene>
    <name evidence="2" type="ORF">IWW36_001328</name>
</gene>
<feature type="region of interest" description="Disordered" evidence="1">
    <location>
        <begin position="158"/>
        <end position="203"/>
    </location>
</feature>
<dbReference type="Proteomes" id="UP001139887">
    <property type="component" value="Unassembled WGS sequence"/>
</dbReference>
<comment type="caution">
    <text evidence="2">The sequence shown here is derived from an EMBL/GenBank/DDBJ whole genome shotgun (WGS) entry which is preliminary data.</text>
</comment>
<evidence type="ECO:0000313" key="2">
    <source>
        <dbReference type="EMBL" id="KAJ2851189.1"/>
    </source>
</evidence>
<sequence>MEPVSIEDPSSLESFLKNKHTVLFYSKSEQDDVVSKVDAKDLTEEEISETHFGTVKGQALYDHLLSMFPLREDKGVILFKNNRMEHQLVEPTYRFFKQCVKDIHLSTTLPPISPSLTCNFDMYLDKSAISEPLILPPAKSFDESILLRRSSTATISSNKEESALLENSPEPQAAQAVPETKPNASGSRGGARADDAPSCCIVM</sequence>
<dbReference type="OrthoDB" id="5577440at2759"/>